<feature type="signal peptide" evidence="1">
    <location>
        <begin position="1"/>
        <end position="20"/>
    </location>
</feature>
<reference evidence="2" key="1">
    <citation type="submission" date="2018-01" db="EMBL/GenBank/DDBJ databases">
        <title>An insight into the sialome of Amazonian anophelines.</title>
        <authorList>
            <person name="Ribeiro J.M."/>
            <person name="Scarpassa V."/>
            <person name="Calvo E."/>
        </authorList>
    </citation>
    <scope>NUCLEOTIDE SEQUENCE</scope>
</reference>
<dbReference type="EMBL" id="GGFL01013316">
    <property type="protein sequence ID" value="MBW77494.1"/>
    <property type="molecule type" value="Transcribed_RNA"/>
</dbReference>
<feature type="chain" id="PRO_5014837650" evidence="1">
    <location>
        <begin position="21"/>
        <end position="116"/>
    </location>
</feature>
<name>A0A2M4DIW8_ANODA</name>
<dbReference type="AlphaFoldDB" id="A0A2M4DIW8"/>
<evidence type="ECO:0000313" key="2">
    <source>
        <dbReference type="EMBL" id="MBW77494.1"/>
    </source>
</evidence>
<accession>A0A2M4DIW8</accession>
<proteinExistence type="predicted"/>
<evidence type="ECO:0000256" key="1">
    <source>
        <dbReference type="SAM" id="SignalP"/>
    </source>
</evidence>
<sequence length="116" mass="13201">MQMGWGVVVWYLLLAAPREGKDSKPDARFRRRLMDIIFLCSNTRRVLCCMMHCSCALEKASDCSDTVVVAVERVIIPKSPTHKSHTRAITKVLDQMTNEMNKIIPRCRLLAPAQLN</sequence>
<protein>
    <submittedName>
        <fullName evidence="2">Putative secreted protein</fullName>
    </submittedName>
</protein>
<keyword evidence="1" id="KW-0732">Signal</keyword>
<organism evidence="2">
    <name type="scientific">Anopheles darlingi</name>
    <name type="common">Mosquito</name>
    <dbReference type="NCBI Taxonomy" id="43151"/>
    <lineage>
        <taxon>Eukaryota</taxon>
        <taxon>Metazoa</taxon>
        <taxon>Ecdysozoa</taxon>
        <taxon>Arthropoda</taxon>
        <taxon>Hexapoda</taxon>
        <taxon>Insecta</taxon>
        <taxon>Pterygota</taxon>
        <taxon>Neoptera</taxon>
        <taxon>Endopterygota</taxon>
        <taxon>Diptera</taxon>
        <taxon>Nematocera</taxon>
        <taxon>Culicoidea</taxon>
        <taxon>Culicidae</taxon>
        <taxon>Anophelinae</taxon>
        <taxon>Anopheles</taxon>
    </lineage>
</organism>